<accession>A0A6A4TFL6</accession>
<dbReference type="EMBL" id="VEVO01000005">
    <property type="protein sequence ID" value="KAF0041651.1"/>
    <property type="molecule type" value="Genomic_DNA"/>
</dbReference>
<evidence type="ECO:0000313" key="2">
    <source>
        <dbReference type="Proteomes" id="UP000438429"/>
    </source>
</evidence>
<proteinExistence type="predicted"/>
<dbReference type="Proteomes" id="UP000438429">
    <property type="component" value="Unassembled WGS sequence"/>
</dbReference>
<organism evidence="1 2">
    <name type="scientific">Scophthalmus maximus</name>
    <name type="common">Turbot</name>
    <name type="synonym">Psetta maxima</name>
    <dbReference type="NCBI Taxonomy" id="52904"/>
    <lineage>
        <taxon>Eukaryota</taxon>
        <taxon>Metazoa</taxon>
        <taxon>Chordata</taxon>
        <taxon>Craniata</taxon>
        <taxon>Vertebrata</taxon>
        <taxon>Euteleostomi</taxon>
        <taxon>Actinopterygii</taxon>
        <taxon>Neopterygii</taxon>
        <taxon>Teleostei</taxon>
        <taxon>Neoteleostei</taxon>
        <taxon>Acanthomorphata</taxon>
        <taxon>Carangaria</taxon>
        <taxon>Pleuronectiformes</taxon>
        <taxon>Pleuronectoidei</taxon>
        <taxon>Scophthalmidae</taxon>
        <taxon>Scophthalmus</taxon>
    </lineage>
</organism>
<evidence type="ECO:0000313" key="1">
    <source>
        <dbReference type="EMBL" id="KAF0041651.1"/>
    </source>
</evidence>
<gene>
    <name evidence="1" type="ORF">F2P81_005183</name>
</gene>
<protein>
    <submittedName>
        <fullName evidence="1">Uncharacterized protein</fullName>
    </submittedName>
</protein>
<sequence>MIPPHGLGRSSYLRGFQDVALVTSVTKRDVTTRQAAQCELDHRNNKPRWCRTPSEGPTERHRGPSDSLVAASVSSRPAFSFTCVITLLII</sequence>
<comment type="caution">
    <text evidence="1">The sequence shown here is derived from an EMBL/GenBank/DDBJ whole genome shotgun (WGS) entry which is preliminary data.</text>
</comment>
<name>A0A6A4TFL6_SCOMX</name>
<dbReference type="AlphaFoldDB" id="A0A6A4TFL6"/>
<reference evidence="1 2" key="1">
    <citation type="submission" date="2019-06" db="EMBL/GenBank/DDBJ databases">
        <title>Draft genomes of female and male turbot (Scophthalmus maximus).</title>
        <authorList>
            <person name="Xu H."/>
            <person name="Xu X.-W."/>
            <person name="Shao C."/>
            <person name="Chen S."/>
        </authorList>
    </citation>
    <scope>NUCLEOTIDE SEQUENCE [LARGE SCALE GENOMIC DNA]</scope>
    <source>
        <strain evidence="1">Ysfricsl-2016a</strain>
        <tissue evidence="1">Blood</tissue>
    </source>
</reference>